<dbReference type="InterPro" id="IPR004360">
    <property type="entry name" value="Glyas_Fos-R_dOase_dom"/>
</dbReference>
<dbReference type="AlphaFoldDB" id="A0A1E5P8N8"/>
<protein>
    <submittedName>
        <fullName evidence="2">Glyoxalase</fullName>
    </submittedName>
</protein>
<name>A0A1E5P8N8_9ACTN</name>
<organism evidence="2 3">
    <name type="scientific">Streptomyces agglomeratus</name>
    <dbReference type="NCBI Taxonomy" id="285458"/>
    <lineage>
        <taxon>Bacteria</taxon>
        <taxon>Bacillati</taxon>
        <taxon>Actinomycetota</taxon>
        <taxon>Actinomycetes</taxon>
        <taxon>Kitasatosporales</taxon>
        <taxon>Streptomycetaceae</taxon>
        <taxon>Streptomyces</taxon>
    </lineage>
</organism>
<dbReference type="OrthoDB" id="9810341at2"/>
<gene>
    <name evidence="2" type="ORF">AS594_16875</name>
</gene>
<dbReference type="SUPFAM" id="SSF54593">
    <property type="entry name" value="Glyoxalase/Bleomycin resistance protein/Dihydroxybiphenyl dioxygenase"/>
    <property type="match status" value="1"/>
</dbReference>
<dbReference type="PROSITE" id="PS51819">
    <property type="entry name" value="VOC"/>
    <property type="match status" value="1"/>
</dbReference>
<proteinExistence type="predicted"/>
<evidence type="ECO:0000259" key="1">
    <source>
        <dbReference type="PROSITE" id="PS51819"/>
    </source>
</evidence>
<accession>A0A1E5P8N8</accession>
<dbReference type="STRING" id="285458.BGM19_20065"/>
<evidence type="ECO:0000313" key="3">
    <source>
        <dbReference type="Proteomes" id="UP000095759"/>
    </source>
</evidence>
<reference evidence="2 3" key="1">
    <citation type="submission" date="2016-08" db="EMBL/GenBank/DDBJ databases">
        <title>Complete genome sequence of Streptomyces agglomeratus strain 6-3-2, a novel anti-MRSA actinomycete isolated from Wuli of Tebit, China.</title>
        <authorList>
            <person name="Chen X."/>
        </authorList>
    </citation>
    <scope>NUCLEOTIDE SEQUENCE [LARGE SCALE GENOMIC DNA]</scope>
    <source>
        <strain evidence="2 3">6-3-2</strain>
    </source>
</reference>
<comment type="caution">
    <text evidence="2">The sequence shown here is derived from an EMBL/GenBank/DDBJ whole genome shotgun (WGS) entry which is preliminary data.</text>
</comment>
<dbReference type="RefSeq" id="WP_069932697.1">
    <property type="nucleotide sequence ID" value="NZ_MEHJ01000001.1"/>
</dbReference>
<keyword evidence="3" id="KW-1185">Reference proteome</keyword>
<dbReference type="EMBL" id="MEHJ01000001">
    <property type="protein sequence ID" value="OEJ25923.1"/>
    <property type="molecule type" value="Genomic_DNA"/>
</dbReference>
<feature type="domain" description="VOC" evidence="1">
    <location>
        <begin position="4"/>
        <end position="122"/>
    </location>
</feature>
<dbReference type="Pfam" id="PF00903">
    <property type="entry name" value="Glyoxalase"/>
    <property type="match status" value="1"/>
</dbReference>
<dbReference type="InterPro" id="IPR029068">
    <property type="entry name" value="Glyas_Bleomycin-R_OHBP_Dase"/>
</dbReference>
<sequence>MSVQLNHTIVHSRDNRESAEFYAHILGLEISAEWGPFIAVELSNGVTLDFATVPAESITVQHYAFLVTEEEFDGIFQRVKDAGITYYADPHGKRPGEINRNDGGRGVYFMDPAGHGLEAITRPYGSGA</sequence>
<evidence type="ECO:0000313" key="2">
    <source>
        <dbReference type="EMBL" id="OEJ25923.1"/>
    </source>
</evidence>
<dbReference type="Gene3D" id="3.10.180.10">
    <property type="entry name" value="2,3-Dihydroxybiphenyl 1,2-Dioxygenase, domain 1"/>
    <property type="match status" value="1"/>
</dbReference>
<dbReference type="CDD" id="cd08351">
    <property type="entry name" value="ChaP_like"/>
    <property type="match status" value="1"/>
</dbReference>
<dbReference type="Proteomes" id="UP000095759">
    <property type="component" value="Unassembled WGS sequence"/>
</dbReference>
<dbReference type="InterPro" id="IPR037523">
    <property type="entry name" value="VOC_core"/>
</dbReference>